<dbReference type="RefSeq" id="WP_182125123.1">
    <property type="nucleotide sequence ID" value="NZ_JACGLS010000003.1"/>
</dbReference>
<evidence type="ECO:0000313" key="1">
    <source>
        <dbReference type="EMBL" id="MBA6156623.1"/>
    </source>
</evidence>
<proteinExistence type="predicted"/>
<evidence type="ECO:0000313" key="2">
    <source>
        <dbReference type="Proteomes" id="UP000563906"/>
    </source>
</evidence>
<keyword evidence="2" id="KW-1185">Reference proteome</keyword>
<dbReference type="InterPro" id="IPR008969">
    <property type="entry name" value="CarboxyPept-like_regulatory"/>
</dbReference>
<comment type="caution">
    <text evidence="1">The sequence shown here is derived from an EMBL/GenBank/DDBJ whole genome shotgun (WGS) entry which is preliminary data.</text>
</comment>
<keyword evidence="1" id="KW-0645">Protease</keyword>
<dbReference type="Pfam" id="PF13715">
    <property type="entry name" value="CarbopepD_reg_2"/>
    <property type="match status" value="1"/>
</dbReference>
<dbReference type="AlphaFoldDB" id="A0A839ANG3"/>
<dbReference type="GO" id="GO:0004180">
    <property type="term" value="F:carboxypeptidase activity"/>
    <property type="evidence" value="ECO:0007669"/>
    <property type="project" value="UniProtKB-KW"/>
</dbReference>
<organism evidence="1 2">
    <name type="scientific">Tenacibaculum pelagium</name>
    <dbReference type="NCBI Taxonomy" id="2759527"/>
    <lineage>
        <taxon>Bacteria</taxon>
        <taxon>Pseudomonadati</taxon>
        <taxon>Bacteroidota</taxon>
        <taxon>Flavobacteriia</taxon>
        <taxon>Flavobacteriales</taxon>
        <taxon>Flavobacteriaceae</taxon>
        <taxon>Tenacibaculum</taxon>
    </lineage>
</organism>
<keyword evidence="1" id="KW-0121">Carboxypeptidase</keyword>
<dbReference type="EMBL" id="JACGLS010000003">
    <property type="protein sequence ID" value="MBA6156623.1"/>
    <property type="molecule type" value="Genomic_DNA"/>
</dbReference>
<reference evidence="1 2" key="1">
    <citation type="submission" date="2020-07" db="EMBL/GenBank/DDBJ databases">
        <title>Bacterium isolated from marine sediment.</title>
        <authorList>
            <person name="Shang D."/>
            <person name="Du Z.-J."/>
        </authorList>
    </citation>
    <scope>NUCLEOTIDE SEQUENCE [LARGE SCALE GENOMIC DNA]</scope>
    <source>
        <strain evidence="1 2">S7007</strain>
    </source>
</reference>
<sequence length="290" mass="33794">MKKILVLFFVCAQISAQTITLKGNILDKENKEPVVYANVSFIKSNKGISSKEDGSFELEIKKELLKDKVHVSCLNYKDTVVLAKDIQNKTLYLSPKLYKLNEVVVSKERNKKVVLDKVKKRVSPFHTNNIRMVGKYFPNKLDGVFYLENVKIFFSKRNSHKAKFRIRFFSVDENTGKPKEDILKENISISKDKGQNSVELNLDKYYLELPENGLFVVFEKLLIPYNLYVWDTFKNKEKQYYYAPVIGLTKSKEYKETNRICYFSKGNWYKIPMPENDFSNVPAISVTLTN</sequence>
<gene>
    <name evidence="1" type="ORF">H3Z83_08870</name>
</gene>
<keyword evidence="1" id="KW-0378">Hydrolase</keyword>
<protein>
    <submittedName>
        <fullName evidence="1">Carboxypeptidase-like regulatory domain-containing protein</fullName>
    </submittedName>
</protein>
<accession>A0A839ANG3</accession>
<name>A0A839ANG3_9FLAO</name>
<dbReference type="SUPFAM" id="SSF49464">
    <property type="entry name" value="Carboxypeptidase regulatory domain-like"/>
    <property type="match status" value="1"/>
</dbReference>
<dbReference type="Proteomes" id="UP000563906">
    <property type="component" value="Unassembled WGS sequence"/>
</dbReference>